<gene>
    <name evidence="9" type="ORF">Aco04nite_10010</name>
</gene>
<dbReference type="InterPro" id="IPR036388">
    <property type="entry name" value="WH-like_DNA-bd_sf"/>
</dbReference>
<dbReference type="GO" id="GO:0043531">
    <property type="term" value="F:ADP binding"/>
    <property type="evidence" value="ECO:0007669"/>
    <property type="project" value="InterPro"/>
</dbReference>
<dbReference type="RefSeq" id="WP_212995972.1">
    <property type="nucleotide sequence ID" value="NZ_BAAATW010000002.1"/>
</dbReference>
<dbReference type="GO" id="GO:0003677">
    <property type="term" value="F:DNA binding"/>
    <property type="evidence" value="ECO:0007669"/>
    <property type="project" value="UniProtKB-UniRule"/>
</dbReference>
<proteinExistence type="inferred from homology"/>
<feature type="region of interest" description="Disordered" evidence="7">
    <location>
        <begin position="251"/>
        <end position="302"/>
    </location>
</feature>
<dbReference type="InterPro" id="IPR011990">
    <property type="entry name" value="TPR-like_helical_dom_sf"/>
</dbReference>
<dbReference type="Gene3D" id="3.40.50.300">
    <property type="entry name" value="P-loop containing nucleotide triphosphate hydrolases"/>
    <property type="match status" value="1"/>
</dbReference>
<feature type="domain" description="OmpR/PhoB-type" evidence="8">
    <location>
        <begin position="1"/>
        <end position="98"/>
    </location>
</feature>
<dbReference type="Pfam" id="PF00486">
    <property type="entry name" value="Trans_reg_C"/>
    <property type="match status" value="1"/>
</dbReference>
<dbReference type="CDD" id="cd15831">
    <property type="entry name" value="BTAD"/>
    <property type="match status" value="1"/>
</dbReference>
<keyword evidence="3 6" id="KW-0238">DNA-binding</keyword>
<evidence type="ECO:0000256" key="5">
    <source>
        <dbReference type="PROSITE-ProRule" id="PRU00339"/>
    </source>
</evidence>
<dbReference type="PANTHER" id="PTHR35807">
    <property type="entry name" value="TRANSCRIPTIONAL REGULATOR REDD-RELATED"/>
    <property type="match status" value="1"/>
</dbReference>
<dbReference type="AlphaFoldDB" id="A0A919SAL3"/>
<dbReference type="Gene3D" id="1.25.40.10">
    <property type="entry name" value="Tetratricopeptide repeat domain"/>
    <property type="match status" value="2"/>
</dbReference>
<comment type="caution">
    <text evidence="9">The sequence shown here is derived from an EMBL/GenBank/DDBJ whole genome shotgun (WGS) entry which is preliminary data.</text>
</comment>
<dbReference type="InterPro" id="IPR001867">
    <property type="entry name" value="OmpR/PhoB-type_DNA-bd"/>
</dbReference>
<dbReference type="GO" id="GO:0006355">
    <property type="term" value="P:regulation of DNA-templated transcription"/>
    <property type="evidence" value="ECO:0007669"/>
    <property type="project" value="InterPro"/>
</dbReference>
<protein>
    <submittedName>
        <fullName evidence="9">XRE family transcriptional regulator</fullName>
    </submittedName>
</protein>
<keyword evidence="4" id="KW-0804">Transcription</keyword>
<dbReference type="EMBL" id="BOQP01000004">
    <property type="protein sequence ID" value="GIM68250.1"/>
    <property type="molecule type" value="Genomic_DNA"/>
</dbReference>
<name>A0A919SAL3_9ACTN</name>
<evidence type="ECO:0000259" key="8">
    <source>
        <dbReference type="PROSITE" id="PS51755"/>
    </source>
</evidence>
<dbReference type="Gene3D" id="1.10.10.10">
    <property type="entry name" value="Winged helix-like DNA-binding domain superfamily/Winged helix DNA-binding domain"/>
    <property type="match status" value="1"/>
</dbReference>
<dbReference type="SUPFAM" id="SSF52540">
    <property type="entry name" value="P-loop containing nucleoside triphosphate hydrolases"/>
    <property type="match status" value="1"/>
</dbReference>
<feature type="compositionally biased region" description="Low complexity" evidence="7">
    <location>
        <begin position="269"/>
        <end position="302"/>
    </location>
</feature>
<evidence type="ECO:0000256" key="2">
    <source>
        <dbReference type="ARBA" id="ARBA00023015"/>
    </source>
</evidence>
<evidence type="ECO:0000256" key="6">
    <source>
        <dbReference type="PROSITE-ProRule" id="PRU01091"/>
    </source>
</evidence>
<dbReference type="Pfam" id="PF00931">
    <property type="entry name" value="NB-ARC"/>
    <property type="match status" value="1"/>
</dbReference>
<reference evidence="9" key="1">
    <citation type="submission" date="2021-03" db="EMBL/GenBank/DDBJ databases">
        <title>Whole genome shotgun sequence of Actinoplanes consettensis NBRC 14913.</title>
        <authorList>
            <person name="Komaki H."/>
            <person name="Tamura T."/>
        </authorList>
    </citation>
    <scope>NUCLEOTIDE SEQUENCE</scope>
    <source>
        <strain evidence="9">NBRC 14913</strain>
    </source>
</reference>
<dbReference type="SUPFAM" id="SSF46894">
    <property type="entry name" value="C-terminal effector domain of the bipartite response regulators"/>
    <property type="match status" value="1"/>
</dbReference>
<dbReference type="CDD" id="cd00383">
    <property type="entry name" value="trans_reg_C"/>
    <property type="match status" value="1"/>
</dbReference>
<accession>A0A919SAL3</accession>
<evidence type="ECO:0000256" key="3">
    <source>
        <dbReference type="ARBA" id="ARBA00023125"/>
    </source>
</evidence>
<dbReference type="PROSITE" id="PS50005">
    <property type="entry name" value="TPR"/>
    <property type="match status" value="1"/>
</dbReference>
<keyword evidence="10" id="KW-1185">Reference proteome</keyword>
<dbReference type="PRINTS" id="PR00364">
    <property type="entry name" value="DISEASERSIST"/>
</dbReference>
<evidence type="ECO:0000256" key="1">
    <source>
        <dbReference type="ARBA" id="ARBA00005820"/>
    </source>
</evidence>
<sequence length="933" mass="99958">MSPDPSRVRIEGLGPFRAYVDGAEIELGPPKQRATLAVLALSAGTTVSRAELVDGVWGESPPATAAGSLHTYVSGLRRALGPAHELLASDRAGYSLLISRESFDATRAEDQVERARARAARDPAGAIAPYEQALANWTGGTLFAGVPGPFVEQARHRLAALRVRSLVELTGIATPALLPDVTARLLAEIPAHPFDERLRTVTMTALHRGGRTADALTQYAELRRLLAADLGISPSAATQAVYSDILAEDRRRPRPRPLETAPLETAPLETGPLETGPPDTGPLGTGPPKTGPPETGSPETVTPVRPAQLPHDRETFVGRSAELLTLVRSGTGEPVRRGIVLVVGAGGIGKTALAVRGGHLLSDSHPDGQIYLNLRGFDPSYAALTPDTALHQLLLSVGARQIPPEREQRIALWRSLLAGRRMLIMLDNARSADQIEHLLPGAGSCLVIVTSRDRLSRLVVLHDATRIQLGALRAEESLDLLATAIGPDRVSAEPGAARRLTELCDHSPFALQIAAERIVSTGDAAVGTLVAHLEDVRRRLDELQVDGDPLYSVRGVLTWSFAALDADAARAFRLLGVFPGPTMTRHSAAALFGTDAGRAGLLLDTLSARCLLEQDGDRFRMHDLTRVYAAEVARDLDAPERRAALSRVLSWYRAELSIRDPRWCATEHPNLVALVHAAGQTRHHEAAYDLTARLFDYFSVAGQPLEWLELLRVAMRSAEATGDRLARAVIFHHGGVAYARLGQNETAVRQLRDGLELLTGPEDRAYRIGLLCSLTTTLREMKRCEAAEEPAGEALTLARATGSDHDLASAHHARAGLDAATGHWQEAIRQGLAGLAPARACCHRILESALLTAIGRARLGLGEYDAAATAFGEALRISRDIGDRYHEGQALFGLARCGTPDGTDLAHRALARFAELDAAEVAEVRAFLAGPGI</sequence>
<dbReference type="GO" id="GO:0000160">
    <property type="term" value="P:phosphorelay signal transduction system"/>
    <property type="evidence" value="ECO:0007669"/>
    <property type="project" value="InterPro"/>
</dbReference>
<feature type="DNA-binding region" description="OmpR/PhoB-type" evidence="6">
    <location>
        <begin position="1"/>
        <end position="98"/>
    </location>
</feature>
<organism evidence="9 10">
    <name type="scientific">Winogradskya consettensis</name>
    <dbReference type="NCBI Taxonomy" id="113560"/>
    <lineage>
        <taxon>Bacteria</taxon>
        <taxon>Bacillati</taxon>
        <taxon>Actinomycetota</taxon>
        <taxon>Actinomycetes</taxon>
        <taxon>Micromonosporales</taxon>
        <taxon>Micromonosporaceae</taxon>
        <taxon>Winogradskya</taxon>
    </lineage>
</organism>
<evidence type="ECO:0000256" key="7">
    <source>
        <dbReference type="SAM" id="MobiDB-lite"/>
    </source>
</evidence>
<dbReference type="SMART" id="SM00382">
    <property type="entry name" value="AAA"/>
    <property type="match status" value="1"/>
</dbReference>
<dbReference type="SMART" id="SM01043">
    <property type="entry name" value="BTAD"/>
    <property type="match status" value="1"/>
</dbReference>
<dbReference type="PANTHER" id="PTHR35807:SF1">
    <property type="entry name" value="TRANSCRIPTIONAL REGULATOR REDD"/>
    <property type="match status" value="1"/>
</dbReference>
<dbReference type="InterPro" id="IPR005158">
    <property type="entry name" value="BTAD"/>
</dbReference>
<keyword evidence="2" id="KW-0805">Transcription regulation</keyword>
<evidence type="ECO:0000313" key="9">
    <source>
        <dbReference type="EMBL" id="GIM68250.1"/>
    </source>
</evidence>
<dbReference type="InterPro" id="IPR051677">
    <property type="entry name" value="AfsR-DnrI-RedD_regulator"/>
</dbReference>
<dbReference type="SMART" id="SM00862">
    <property type="entry name" value="Trans_reg_C"/>
    <property type="match status" value="1"/>
</dbReference>
<dbReference type="InterPro" id="IPR003593">
    <property type="entry name" value="AAA+_ATPase"/>
</dbReference>
<feature type="repeat" description="TPR" evidence="5">
    <location>
        <begin position="848"/>
        <end position="881"/>
    </location>
</feature>
<dbReference type="InterPro" id="IPR027417">
    <property type="entry name" value="P-loop_NTPase"/>
</dbReference>
<dbReference type="PROSITE" id="PS51755">
    <property type="entry name" value="OMPR_PHOB"/>
    <property type="match status" value="1"/>
</dbReference>
<evidence type="ECO:0000256" key="4">
    <source>
        <dbReference type="ARBA" id="ARBA00023163"/>
    </source>
</evidence>
<keyword evidence="5" id="KW-0802">TPR repeat</keyword>
<dbReference type="InterPro" id="IPR002182">
    <property type="entry name" value="NB-ARC"/>
</dbReference>
<dbReference type="Pfam" id="PF03704">
    <property type="entry name" value="BTAD"/>
    <property type="match status" value="1"/>
</dbReference>
<comment type="similarity">
    <text evidence="1">Belongs to the AfsR/DnrI/RedD regulatory family.</text>
</comment>
<evidence type="ECO:0000313" key="10">
    <source>
        <dbReference type="Proteomes" id="UP000680865"/>
    </source>
</evidence>
<dbReference type="SUPFAM" id="SSF48452">
    <property type="entry name" value="TPR-like"/>
    <property type="match status" value="2"/>
</dbReference>
<dbReference type="InterPro" id="IPR019734">
    <property type="entry name" value="TPR_rpt"/>
</dbReference>
<dbReference type="InterPro" id="IPR016032">
    <property type="entry name" value="Sig_transdc_resp-reg_C-effctor"/>
</dbReference>
<dbReference type="Proteomes" id="UP000680865">
    <property type="component" value="Unassembled WGS sequence"/>
</dbReference>